<dbReference type="InterPro" id="IPR024079">
    <property type="entry name" value="MetalloPept_cat_dom_sf"/>
</dbReference>
<reference evidence="1 2" key="1">
    <citation type="submission" date="2015-10" db="EMBL/GenBank/DDBJ databases">
        <title>Candidatus Desulfofervidus auxilii, a hydrogenotrophic sulfate-reducing bacterium involved in the thermophilic anaerobic oxidation of methane.</title>
        <authorList>
            <person name="Krukenberg V."/>
            <person name="Richter M."/>
            <person name="Wegener G."/>
        </authorList>
    </citation>
    <scope>NUCLEOTIDE SEQUENCE [LARGE SCALE GENOMIC DNA]</scope>
    <source>
        <strain evidence="1 2">HS1</strain>
    </source>
</reference>
<dbReference type="Gene3D" id="3.40.390.10">
    <property type="entry name" value="Collagenase (Catalytic Domain)"/>
    <property type="match status" value="1"/>
</dbReference>
<dbReference type="EMBL" id="CP013015">
    <property type="protein sequence ID" value="AMM40732.1"/>
    <property type="molecule type" value="Genomic_DNA"/>
</dbReference>
<evidence type="ECO:0008006" key="3">
    <source>
        <dbReference type="Google" id="ProtNLM"/>
    </source>
</evidence>
<dbReference type="SUPFAM" id="SSF55486">
    <property type="entry name" value="Metalloproteases ('zincins'), catalytic domain"/>
    <property type="match status" value="1"/>
</dbReference>
<name>A0A7U4QJX8_DESA2</name>
<dbReference type="AlphaFoldDB" id="A0A7U4QJX8"/>
<protein>
    <recommendedName>
        <fullName evidence="3">Matrixin family metalloprotease</fullName>
    </recommendedName>
</protein>
<evidence type="ECO:0000313" key="2">
    <source>
        <dbReference type="Proteomes" id="UP000070560"/>
    </source>
</evidence>
<proteinExistence type="predicted"/>
<keyword evidence="2" id="KW-1185">Reference proteome</keyword>
<gene>
    <name evidence="1" type="ORF">HS1_000928</name>
</gene>
<dbReference type="OrthoDB" id="5505577at2"/>
<dbReference type="Pfam" id="PF13582">
    <property type="entry name" value="Reprolysin_3"/>
    <property type="match status" value="1"/>
</dbReference>
<dbReference type="KEGG" id="daw:HS1_000928"/>
<organism evidence="1 2">
    <name type="scientific">Desulfofervidus auxilii</name>
    <dbReference type="NCBI Taxonomy" id="1621989"/>
    <lineage>
        <taxon>Bacteria</taxon>
        <taxon>Pseudomonadati</taxon>
        <taxon>Thermodesulfobacteriota</taxon>
        <taxon>Candidatus Desulfofervidia</taxon>
        <taxon>Candidatus Desulfofervidales</taxon>
        <taxon>Candidatus Desulfofervidaceae</taxon>
        <taxon>Candidatus Desulfofervidus</taxon>
    </lineage>
</organism>
<dbReference type="Proteomes" id="UP000070560">
    <property type="component" value="Chromosome"/>
</dbReference>
<sequence length="216" mass="23568">MTLSLKDIAQDCLALSPPFSVVRDVFGYSAPRRTMSIKRQLELIKGPCLKGINLILVGSQNFTAADFNEIEYAIQFMRDIYSQVNLGIRKISKWYSVPGSASLSSSDAFDLADEYKVDNDFLDLFIVRTMTDADGVSSIDGPCDKDTKDGECVVSLNGNPNNSGNTFAHEIGHFLGLGHSGDPNNFITSASNANTAITNNQGNTMKKHCFVDKGCY</sequence>
<accession>A0A7U4QJX8</accession>
<evidence type="ECO:0000313" key="1">
    <source>
        <dbReference type="EMBL" id="AMM40732.1"/>
    </source>
</evidence>
<dbReference type="GO" id="GO:0008237">
    <property type="term" value="F:metallopeptidase activity"/>
    <property type="evidence" value="ECO:0007669"/>
    <property type="project" value="InterPro"/>
</dbReference>